<accession>A0A3B0VMC8</accession>
<evidence type="ECO:0000256" key="1">
    <source>
        <dbReference type="SAM" id="Coils"/>
    </source>
</evidence>
<reference evidence="3" key="1">
    <citation type="submission" date="2018-06" db="EMBL/GenBank/DDBJ databases">
        <authorList>
            <person name="Zhirakovskaya E."/>
        </authorList>
    </citation>
    <scope>NUCLEOTIDE SEQUENCE</scope>
</reference>
<feature type="compositionally biased region" description="Low complexity" evidence="2">
    <location>
        <begin position="61"/>
        <end position="74"/>
    </location>
</feature>
<proteinExistence type="predicted"/>
<name>A0A3B0VMC8_9ZZZZ</name>
<feature type="region of interest" description="Disordered" evidence="2">
    <location>
        <begin position="213"/>
        <end position="239"/>
    </location>
</feature>
<evidence type="ECO:0000256" key="2">
    <source>
        <dbReference type="SAM" id="MobiDB-lite"/>
    </source>
</evidence>
<dbReference type="EMBL" id="UOEU01000852">
    <property type="protein sequence ID" value="VAW41650.1"/>
    <property type="molecule type" value="Genomic_DNA"/>
</dbReference>
<gene>
    <name evidence="3" type="ORF">MNBD_CHLOROFLEXI01-508</name>
</gene>
<dbReference type="AlphaFoldDB" id="A0A3B0VMC8"/>
<feature type="region of interest" description="Disordered" evidence="2">
    <location>
        <begin position="57"/>
        <end position="87"/>
    </location>
</feature>
<sequence>MSDKNKIMSQAVTADEINQLFRKAKKKFESNRKRHAKDNDRYAQLIALRQIESDYELQGGASSSSHADISQSVAPARSATPGPGTKAEFTHRLQMNIEALTQKLFRVKLDAVIDHGKQVFEKALSDDRREMSQQHERLMERVKLLAKQRANLTWFFNWGRLGIVGELANHFGAASSEGRTSGGLARFKAVSAKLQGHAAHLLGDFQSYRSMRAEQLSRTESEGQRDNKETEARADAGRD</sequence>
<evidence type="ECO:0000313" key="3">
    <source>
        <dbReference type="EMBL" id="VAW41650.1"/>
    </source>
</evidence>
<keyword evidence="1" id="KW-0175">Coiled coil</keyword>
<organism evidence="3">
    <name type="scientific">hydrothermal vent metagenome</name>
    <dbReference type="NCBI Taxonomy" id="652676"/>
    <lineage>
        <taxon>unclassified sequences</taxon>
        <taxon>metagenomes</taxon>
        <taxon>ecological metagenomes</taxon>
    </lineage>
</organism>
<feature type="coiled-coil region" evidence="1">
    <location>
        <begin position="121"/>
        <end position="148"/>
    </location>
</feature>
<protein>
    <submittedName>
        <fullName evidence="3">Uncharacterized protein</fullName>
    </submittedName>
</protein>